<dbReference type="PANTHER" id="PTHR12236:SF95">
    <property type="entry name" value="CUTICULAR PROTEIN 76BD, ISOFORM C-RELATED"/>
    <property type="match status" value="1"/>
</dbReference>
<dbReference type="EMBL" id="JARQZJ010000062">
    <property type="protein sequence ID" value="KAK9879780.1"/>
    <property type="molecule type" value="Genomic_DNA"/>
</dbReference>
<sequence>MMTTWYSILGVLVYFQGTTSSLVQGNWQNIASCKGQQCQQYQLAYHQPISQYVTNLDNQVSSSNYHPIIQNIPLTYYYQTPVQHQGIPCPFGHGLNAQQLDHQQKILESTHYQQSQGYQHQAISEEFKRYQSSQKQLNNAYLPPDNHLQVGSVDIQRSHISSESHQQSNNNHLQVINQNQYSTNFGVQHHPVNLQSNQQLNTNYLQLLNQNQHIANVGIQQNQHASSEASHHQGKIKQTVRYDINHVHQHSQNRNVYSDAKSSTNIEQHHDLNHHSEGSEESHEIDVLTGKKKKDHDAYYKFEYAVNDQHTGDIKNHKEERSGDEVTGEYSLVEDDGNVRTVKYFADWKTGFHATVHNSKPRA</sequence>
<dbReference type="PROSITE" id="PS51155">
    <property type="entry name" value="CHIT_BIND_RR_2"/>
    <property type="match status" value="1"/>
</dbReference>
<feature type="chain" id="PRO_5043396631" evidence="3">
    <location>
        <begin position="21"/>
        <end position="363"/>
    </location>
</feature>
<accession>A0AAW1UFG5</accession>
<feature type="signal peptide" evidence="3">
    <location>
        <begin position="1"/>
        <end position="20"/>
    </location>
</feature>
<evidence type="ECO:0000313" key="4">
    <source>
        <dbReference type="EMBL" id="KAK9879780.1"/>
    </source>
</evidence>
<evidence type="ECO:0000256" key="3">
    <source>
        <dbReference type="SAM" id="SignalP"/>
    </source>
</evidence>
<gene>
    <name evidence="4" type="ORF">WA026_006843</name>
</gene>
<evidence type="ECO:0000313" key="5">
    <source>
        <dbReference type="Proteomes" id="UP001431783"/>
    </source>
</evidence>
<keyword evidence="3" id="KW-0732">Signal</keyword>
<dbReference type="Pfam" id="PF00379">
    <property type="entry name" value="Chitin_bind_4"/>
    <property type="match status" value="1"/>
</dbReference>
<dbReference type="GO" id="GO:0005615">
    <property type="term" value="C:extracellular space"/>
    <property type="evidence" value="ECO:0007669"/>
    <property type="project" value="TreeGrafter"/>
</dbReference>
<dbReference type="InterPro" id="IPR031311">
    <property type="entry name" value="CHIT_BIND_RR_consensus"/>
</dbReference>
<comment type="caution">
    <text evidence="4">The sequence shown here is derived from an EMBL/GenBank/DDBJ whole genome shotgun (WGS) entry which is preliminary data.</text>
</comment>
<dbReference type="PANTHER" id="PTHR12236">
    <property type="entry name" value="STRUCTURAL CONTITUENT OF CUTICLE"/>
    <property type="match status" value="1"/>
</dbReference>
<organism evidence="4 5">
    <name type="scientific">Henosepilachna vigintioctopunctata</name>
    <dbReference type="NCBI Taxonomy" id="420089"/>
    <lineage>
        <taxon>Eukaryota</taxon>
        <taxon>Metazoa</taxon>
        <taxon>Ecdysozoa</taxon>
        <taxon>Arthropoda</taxon>
        <taxon>Hexapoda</taxon>
        <taxon>Insecta</taxon>
        <taxon>Pterygota</taxon>
        <taxon>Neoptera</taxon>
        <taxon>Endopterygota</taxon>
        <taxon>Coleoptera</taxon>
        <taxon>Polyphaga</taxon>
        <taxon>Cucujiformia</taxon>
        <taxon>Coccinelloidea</taxon>
        <taxon>Coccinellidae</taxon>
        <taxon>Epilachninae</taxon>
        <taxon>Epilachnini</taxon>
        <taxon>Henosepilachna</taxon>
    </lineage>
</organism>
<protein>
    <submittedName>
        <fullName evidence="4">Uncharacterized protein</fullName>
    </submittedName>
</protein>
<dbReference type="PRINTS" id="PR00947">
    <property type="entry name" value="CUTICLE"/>
</dbReference>
<dbReference type="PROSITE" id="PS00233">
    <property type="entry name" value="CHIT_BIND_RR_1"/>
    <property type="match status" value="1"/>
</dbReference>
<keyword evidence="5" id="KW-1185">Reference proteome</keyword>
<proteinExistence type="predicted"/>
<dbReference type="GO" id="GO:0031012">
    <property type="term" value="C:extracellular matrix"/>
    <property type="evidence" value="ECO:0007669"/>
    <property type="project" value="TreeGrafter"/>
</dbReference>
<dbReference type="InterPro" id="IPR000618">
    <property type="entry name" value="Insect_cuticle"/>
</dbReference>
<reference evidence="4 5" key="1">
    <citation type="submission" date="2023-03" db="EMBL/GenBank/DDBJ databases">
        <title>Genome insight into feeding habits of ladybird beetles.</title>
        <authorList>
            <person name="Li H.-S."/>
            <person name="Huang Y.-H."/>
            <person name="Pang H."/>
        </authorList>
    </citation>
    <scope>NUCLEOTIDE SEQUENCE [LARGE SCALE GENOMIC DNA]</scope>
    <source>
        <strain evidence="4">SYSU_2023b</strain>
        <tissue evidence="4">Whole body</tissue>
    </source>
</reference>
<keyword evidence="1 2" id="KW-0193">Cuticle</keyword>
<evidence type="ECO:0000256" key="2">
    <source>
        <dbReference type="PROSITE-ProRule" id="PRU00497"/>
    </source>
</evidence>
<dbReference type="InterPro" id="IPR051217">
    <property type="entry name" value="Insect_Cuticle_Struc_Prot"/>
</dbReference>
<evidence type="ECO:0000256" key="1">
    <source>
        <dbReference type="ARBA" id="ARBA00022460"/>
    </source>
</evidence>
<dbReference type="Proteomes" id="UP001431783">
    <property type="component" value="Unassembled WGS sequence"/>
</dbReference>
<name>A0AAW1UFG5_9CUCU</name>
<dbReference type="GO" id="GO:0042302">
    <property type="term" value="F:structural constituent of cuticle"/>
    <property type="evidence" value="ECO:0007669"/>
    <property type="project" value="UniProtKB-UniRule"/>
</dbReference>
<dbReference type="AlphaFoldDB" id="A0AAW1UFG5"/>